<evidence type="ECO:0000313" key="4">
    <source>
        <dbReference type="Proteomes" id="UP000186040"/>
    </source>
</evidence>
<accession>A0A1Q9LRF3</accession>
<comment type="caution">
    <text evidence="3">The sequence shown here is derived from an EMBL/GenBank/DDBJ whole genome shotgun (WGS) entry which is preliminary data.</text>
</comment>
<organism evidence="3 4">
    <name type="scientific">Actinokineospora bangkokensis</name>
    <dbReference type="NCBI Taxonomy" id="1193682"/>
    <lineage>
        <taxon>Bacteria</taxon>
        <taxon>Bacillati</taxon>
        <taxon>Actinomycetota</taxon>
        <taxon>Actinomycetes</taxon>
        <taxon>Pseudonocardiales</taxon>
        <taxon>Pseudonocardiaceae</taxon>
        <taxon>Actinokineospora</taxon>
    </lineage>
</organism>
<dbReference type="STRING" id="1193682.BJP25_12600"/>
<evidence type="ECO:0000313" key="3">
    <source>
        <dbReference type="EMBL" id="OLR94571.1"/>
    </source>
</evidence>
<dbReference type="OrthoDB" id="4735656at2"/>
<name>A0A1Q9LRF3_9PSEU</name>
<gene>
    <name evidence="3" type="ORF">BJP25_12600</name>
</gene>
<reference evidence="3 4" key="1">
    <citation type="submission" date="2016-10" db="EMBL/GenBank/DDBJ databases">
        <title>The Draft Genome Sequence of Actinokineospora bangkokensis 44EHWT reveals the biosynthetic pathway of antifungal compounds Thailandins with unusual extender unit butylmalonyl-CoA.</title>
        <authorList>
            <person name="Greule A."/>
            <person name="Intra B."/>
            <person name="Flemming S."/>
            <person name="Rommel M.G."/>
            <person name="Panbangred W."/>
            <person name="Bechthold A."/>
        </authorList>
    </citation>
    <scope>NUCLEOTIDE SEQUENCE [LARGE SCALE GENOMIC DNA]</scope>
    <source>
        <strain evidence="3 4">44EHW</strain>
    </source>
</reference>
<dbReference type="Proteomes" id="UP000186040">
    <property type="component" value="Unassembled WGS sequence"/>
</dbReference>
<keyword evidence="1" id="KW-0808">Transferase</keyword>
<sequence>MERAAIVVAGGSGSRLGGVDKPALVVGGRSLLDRALDATAGMTTVVVGPRRAVGREVVWTREQPAGGGPMAAVRAGIDRLSEMSDDAVVVLLAADLPAVVPEAVEAVTAIGGVLVDAAGEPQWLFSAWPLSMLRQVVPEDAGGLSLRRVLGPHAGERVPDRWGAARDIDTPGDLREFGG</sequence>
<dbReference type="PANTHER" id="PTHR19136:SF81">
    <property type="entry name" value="MOLYBDENUM COFACTOR GUANYLYLTRANSFERASE"/>
    <property type="match status" value="1"/>
</dbReference>
<dbReference type="SUPFAM" id="SSF53448">
    <property type="entry name" value="Nucleotide-diphospho-sugar transferases"/>
    <property type="match status" value="1"/>
</dbReference>
<proteinExistence type="predicted"/>
<dbReference type="PANTHER" id="PTHR19136">
    <property type="entry name" value="MOLYBDENUM COFACTOR GUANYLYLTRANSFERASE"/>
    <property type="match status" value="1"/>
</dbReference>
<dbReference type="InterPro" id="IPR029044">
    <property type="entry name" value="Nucleotide-diphossugar_trans"/>
</dbReference>
<dbReference type="RefSeq" id="WP_075973949.1">
    <property type="nucleotide sequence ID" value="NZ_MKQR01000007.1"/>
</dbReference>
<dbReference type="GO" id="GO:0016779">
    <property type="term" value="F:nucleotidyltransferase activity"/>
    <property type="evidence" value="ECO:0007669"/>
    <property type="project" value="TreeGrafter"/>
</dbReference>
<keyword evidence="4" id="KW-1185">Reference proteome</keyword>
<evidence type="ECO:0000259" key="2">
    <source>
        <dbReference type="Pfam" id="PF12804"/>
    </source>
</evidence>
<protein>
    <recommendedName>
        <fullName evidence="2">MobA-like NTP transferase domain-containing protein</fullName>
    </recommendedName>
</protein>
<evidence type="ECO:0000256" key="1">
    <source>
        <dbReference type="ARBA" id="ARBA00022679"/>
    </source>
</evidence>
<feature type="domain" description="MobA-like NTP transferase" evidence="2">
    <location>
        <begin position="5"/>
        <end position="124"/>
    </location>
</feature>
<dbReference type="AlphaFoldDB" id="A0A1Q9LRF3"/>
<dbReference type="InterPro" id="IPR025877">
    <property type="entry name" value="MobA-like_NTP_Trfase"/>
</dbReference>
<dbReference type="EMBL" id="MKQR01000007">
    <property type="protein sequence ID" value="OLR94571.1"/>
    <property type="molecule type" value="Genomic_DNA"/>
</dbReference>
<dbReference type="Gene3D" id="3.90.550.10">
    <property type="entry name" value="Spore Coat Polysaccharide Biosynthesis Protein SpsA, Chain A"/>
    <property type="match status" value="1"/>
</dbReference>
<dbReference type="Pfam" id="PF12804">
    <property type="entry name" value="NTP_transf_3"/>
    <property type="match status" value="1"/>
</dbReference>